<organism evidence="7">
    <name type="scientific">marine metagenome</name>
    <dbReference type="NCBI Taxonomy" id="408172"/>
    <lineage>
        <taxon>unclassified sequences</taxon>
        <taxon>metagenomes</taxon>
        <taxon>ecological metagenomes</taxon>
    </lineage>
</organism>
<feature type="transmembrane region" description="Helical" evidence="5">
    <location>
        <begin position="189"/>
        <end position="210"/>
    </location>
</feature>
<accession>A0A383C246</accession>
<feature type="transmembrane region" description="Helical" evidence="5">
    <location>
        <begin position="107"/>
        <end position="129"/>
    </location>
</feature>
<dbReference type="PANTHER" id="PTHR22773">
    <property type="entry name" value="NADH DEHYDROGENASE"/>
    <property type="match status" value="1"/>
</dbReference>
<dbReference type="Pfam" id="PF00361">
    <property type="entry name" value="Proton_antipo_M"/>
    <property type="match status" value="1"/>
</dbReference>
<reference evidence="7" key="1">
    <citation type="submission" date="2018-05" db="EMBL/GenBank/DDBJ databases">
        <authorList>
            <person name="Lanie J.A."/>
            <person name="Ng W.-L."/>
            <person name="Kazmierczak K.M."/>
            <person name="Andrzejewski T.M."/>
            <person name="Davidsen T.M."/>
            <person name="Wayne K.J."/>
            <person name="Tettelin H."/>
            <person name="Glass J.I."/>
            <person name="Rusch D."/>
            <person name="Podicherti R."/>
            <person name="Tsui H.-C.T."/>
            <person name="Winkler M.E."/>
        </authorList>
    </citation>
    <scope>NUCLEOTIDE SEQUENCE</scope>
</reference>
<evidence type="ECO:0000256" key="5">
    <source>
        <dbReference type="SAM" id="Phobius"/>
    </source>
</evidence>
<evidence type="ECO:0000256" key="1">
    <source>
        <dbReference type="ARBA" id="ARBA00004141"/>
    </source>
</evidence>
<evidence type="ECO:0000256" key="3">
    <source>
        <dbReference type="ARBA" id="ARBA00022989"/>
    </source>
</evidence>
<evidence type="ECO:0000313" key="7">
    <source>
        <dbReference type="EMBL" id="SVE26264.1"/>
    </source>
</evidence>
<feature type="non-terminal residue" evidence="7">
    <location>
        <position position="243"/>
    </location>
</feature>
<comment type="subcellular location">
    <subcellularLocation>
        <location evidence="1">Membrane</location>
        <topology evidence="1">Multi-pass membrane protein</topology>
    </subcellularLocation>
</comment>
<evidence type="ECO:0000256" key="4">
    <source>
        <dbReference type="ARBA" id="ARBA00023136"/>
    </source>
</evidence>
<feature type="domain" description="NADH:quinone oxidoreductase/Mrp antiporter transmembrane" evidence="6">
    <location>
        <begin position="1"/>
        <end position="183"/>
    </location>
</feature>
<proteinExistence type="predicted"/>
<dbReference type="InterPro" id="IPR001750">
    <property type="entry name" value="ND/Mrp_TM"/>
</dbReference>
<protein>
    <recommendedName>
        <fullName evidence="6">NADH:quinone oxidoreductase/Mrp antiporter transmembrane domain-containing protein</fullName>
    </recommendedName>
</protein>
<feature type="transmembrane region" description="Helical" evidence="5">
    <location>
        <begin position="50"/>
        <end position="69"/>
    </location>
</feature>
<dbReference type="AlphaFoldDB" id="A0A383C246"/>
<keyword evidence="2 5" id="KW-0812">Transmembrane</keyword>
<gene>
    <name evidence="7" type="ORF">METZ01_LOCUS479118</name>
</gene>
<evidence type="ECO:0000259" key="6">
    <source>
        <dbReference type="Pfam" id="PF00361"/>
    </source>
</evidence>
<evidence type="ECO:0000256" key="2">
    <source>
        <dbReference type="ARBA" id="ARBA00022692"/>
    </source>
</evidence>
<dbReference type="EMBL" id="UINC01205201">
    <property type="protein sequence ID" value="SVE26264.1"/>
    <property type="molecule type" value="Genomic_DNA"/>
</dbReference>
<keyword evidence="4 5" id="KW-0472">Membrane</keyword>
<sequence length="243" mass="25869">KISAFPFQVWAPDVYQGAPTPTTTFLAVGSKAAGFVLLIRLFGSVVPALTAQWTGLLMIVAALTILYGNLCALPQRNLKRLLAYSGIANAGYLLMGIVAQSDEGTAAILYYLAGYLFTLTAAFMIVNLITREGEGEDISCLTGLYKRSPFLALTLVLCAVSLAGIPPLAGFFGKFLLVKSVAAKAFGDAGYFALLAVAVFGVVVSIYYYFGIIRAIYWSNNAPVETPVTIAWPTRIVLGLCVA</sequence>
<dbReference type="GO" id="GO:0016020">
    <property type="term" value="C:membrane"/>
    <property type="evidence" value="ECO:0007669"/>
    <property type="project" value="UniProtKB-SubCell"/>
</dbReference>
<feature type="non-terminal residue" evidence="7">
    <location>
        <position position="1"/>
    </location>
</feature>
<keyword evidence="3 5" id="KW-1133">Transmembrane helix</keyword>
<name>A0A383C246_9ZZZZ</name>
<feature type="transmembrane region" description="Helical" evidence="5">
    <location>
        <begin position="81"/>
        <end position="101"/>
    </location>
</feature>
<feature type="transmembrane region" description="Helical" evidence="5">
    <location>
        <begin position="150"/>
        <end position="169"/>
    </location>
</feature>